<protein>
    <submittedName>
        <fullName evidence="2">Uncharacterized protein</fullName>
    </submittedName>
</protein>
<evidence type="ECO:0000313" key="3">
    <source>
        <dbReference type="Proteomes" id="UP000252985"/>
    </source>
</evidence>
<name>A0A345E8B1_9EURY</name>
<evidence type="ECO:0000313" key="2">
    <source>
        <dbReference type="EMBL" id="AXG08433.1"/>
    </source>
</evidence>
<keyword evidence="2" id="KW-0614">Plasmid</keyword>
<dbReference type="AlphaFoldDB" id="A0A345E8B1"/>
<dbReference type="Proteomes" id="UP000252985">
    <property type="component" value="Plasmid pCBA1112-01"/>
</dbReference>
<gene>
    <name evidence="2" type="ORF">DU484_00420</name>
</gene>
<dbReference type="KEGG" id="haq:DU484_00420"/>
<feature type="region of interest" description="Disordered" evidence="1">
    <location>
        <begin position="1"/>
        <end position="21"/>
    </location>
</feature>
<geneLocation type="plasmid" evidence="3">
    <name>pcba1112-01</name>
</geneLocation>
<accession>A0A345E8B1</accession>
<evidence type="ECO:0000256" key="1">
    <source>
        <dbReference type="SAM" id="MobiDB-lite"/>
    </source>
</evidence>
<organism evidence="2 3">
    <name type="scientific">Haloplanus rubicundus</name>
    <dbReference type="NCBI Taxonomy" id="1547898"/>
    <lineage>
        <taxon>Archaea</taxon>
        <taxon>Methanobacteriati</taxon>
        <taxon>Methanobacteriota</taxon>
        <taxon>Stenosarchaea group</taxon>
        <taxon>Halobacteria</taxon>
        <taxon>Halobacteriales</taxon>
        <taxon>Haloferacaceae</taxon>
        <taxon>Haloplanus</taxon>
    </lineage>
</organism>
<sequence length="1223" mass="136774">MSEYDTLADLFPPDRQPTRGLEPIQKVDKTDQIETDIDEFYETDSAKRVLKETAAIVENHDIDHRFRYVHATFGSGKSHLLKLIGVATGELEGLESYAHELANTTSGFKEFREAIADSHIDHLQPLFLNLLDRDRDDTKLPLILYEELGRRRGYHTDLPWLLEFCWQLDIEHGLWEQLQTLEHESLQLADVVDRPASLRPWLQQAIPELDGAAAAGLDSQTAVDARIEAAAAAIDPDAFGPDDLVERLHRTKRHLEGDGDTYEYLIGLDEIAIYVGDQQRRYQEVVDTVTALIEGLNPPILGTGQWPMRDMQQNFLGDVDGDAWYAQEVKLEGADTETIVRKRWLQKSKEGAEHIDSQLLTDAPKLEPTLSEDAEPPTHNDPVEAYPFRDLDLWLLRDAMQGLIEGDRDTDREYIQGRALLARVRSLFVNHGWASDPPGVIVPWNELFDIIDDDTELISAWATDLISRVESTLDEATAETAKALFLLSQVDTVPRTAENLTRLLIDDVETDISTLTETVEGHLEDLVRKNLIRESTETEPSTYTILSEEEIQFWQEVQQEATDLPEHQVQNNIQEFIQEADQTRLPAHEGTQTGSFGDLEGITYTVRYAIDRSIPGSVTEEYDKLVFRVLVHDEDTISDERKQWQEAHSGPAGREDVLITIKITETTRRQVRELIGMQQVLRGMADPSPDHRLDQQSMQEEVEDDLHDRLNDAAVYRPQREAAYGTYLQNLDDAVKNAVKEKFPDRKYIDHTLQMEDLEAFVDFFKNGGPCPLSSDDADELGVNPVPRTISSGWAMEFLELDRFDTDERVSGDRVLETINGRGGEFLGTPVEALQTLLFVLVADDRIAIRADGERLTDTREIARTITSTTRFEDAIVVFDPSPPPEELSDVYAALVGKDPDTDDTQDLLSGIETWATDHAQEFNTVVSRTDLEFNSHLTLASLNNALKPAFGDAELDPTLLTNEEVVEQADRYASTAPLFIADDGETPLWDQLTTVSTWLTKHYPTASVTGSVSAATSGSQIPSADRVESLLDDAAAFRVETLQELSQDLTGSPATAEDVDALRESLTETLRSKTLAEDIEAVTDAYPTVELDTLQATIDNANAVEEPPAEEAFAKKALRTDAETLANGRALLEMKEDGKSLHAQLQELSDKLPDDATGFVPTQIQNSVSGKSIPNPDRAQQLLTQGRAIIDGSKTTTDDDLWQRLSNYDDGTIVVIDGEDNK</sequence>
<reference evidence="2 3" key="1">
    <citation type="submission" date="2018-07" db="EMBL/GenBank/DDBJ databases">
        <title>Genome sequences of Haloplanus sp. CBA1112.</title>
        <authorList>
            <person name="Kim Y.B."/>
            <person name="Roh S.W."/>
        </authorList>
    </citation>
    <scope>NUCLEOTIDE SEQUENCE [LARGE SCALE GENOMIC DNA]</scope>
    <source>
        <strain evidence="2 3">CBA1112</strain>
        <plasmid evidence="3">pcba1112-01</plasmid>
    </source>
</reference>
<dbReference type="GeneID" id="37285396"/>
<dbReference type="RefSeq" id="WP_114604757.1">
    <property type="nucleotide sequence ID" value="NZ_CP031147.1"/>
</dbReference>
<dbReference type="EMBL" id="CP031147">
    <property type="protein sequence ID" value="AXG08433.1"/>
    <property type="molecule type" value="Genomic_DNA"/>
</dbReference>
<proteinExistence type="predicted"/>